<dbReference type="Pfam" id="PF03864">
    <property type="entry name" value="Phage_cap_E"/>
    <property type="match status" value="1"/>
</dbReference>
<comment type="caution">
    <text evidence="1">The sequence shown here is derived from an EMBL/GenBank/DDBJ whole genome shotgun (WGS) entry which is preliminary data.</text>
</comment>
<name>A0A833CP08_9HYPH</name>
<protein>
    <submittedName>
        <fullName evidence="1">Major capsid protein</fullName>
    </submittedName>
</protein>
<dbReference type="EMBL" id="WBWA01000003">
    <property type="protein sequence ID" value="KAB2666532.1"/>
    <property type="molecule type" value="Genomic_DNA"/>
</dbReference>
<evidence type="ECO:0000313" key="2">
    <source>
        <dbReference type="Proteomes" id="UP000430843"/>
    </source>
</evidence>
<sequence>MHMDIFNDDAFSAVMMTAALEDFEFTPGLISSLNLFEDVPTSTTSVSVEKRGNTFELIGTSERGEPIDEGTRDGRDLRVFNTTRIAKGHTIQASEIQNVRAFGEESDLETMISYVGRYQQRLLTSVEATWEFQRLGACFGKVLDKDGTVIYDWFREWNITKPVEINFELDKDTTLVELKCRQVIRIMQDKADEAWLPSTTVVGLAGDSFFDKITTHKTTRETYLNQSQATNLNRVFGLAQKDGFRAGSYASFDFGGILFINYKGSKQFDKNAAEGAKNGKEAFGVNSKRCKFIPVGAPGVFQQTFAPGEAWEWANTIGRPLYSLMVRDEKRGFWVRPEVYSYPLFMCTRPEMLLSAKESADA</sequence>
<dbReference type="RefSeq" id="WP_151677314.1">
    <property type="nucleotide sequence ID" value="NZ_WBWA01000003.1"/>
</dbReference>
<dbReference type="InterPro" id="IPR005564">
    <property type="entry name" value="Major_capsid_GpE"/>
</dbReference>
<accession>A0A833CP08</accession>
<gene>
    <name evidence="1" type="ORF">F9K91_04935</name>
</gene>
<organism evidence="1 2">
    <name type="scientific">Brucella tritici</name>
    <dbReference type="NCBI Taxonomy" id="94626"/>
    <lineage>
        <taxon>Bacteria</taxon>
        <taxon>Pseudomonadati</taxon>
        <taxon>Pseudomonadota</taxon>
        <taxon>Alphaproteobacteria</taxon>
        <taxon>Hyphomicrobiales</taxon>
        <taxon>Brucellaceae</taxon>
        <taxon>Brucella/Ochrobactrum group</taxon>
        <taxon>Brucella</taxon>
    </lineage>
</organism>
<reference evidence="1 2" key="1">
    <citation type="submission" date="2019-09" db="EMBL/GenBank/DDBJ databases">
        <title>Taxonomic organization of the family Brucellaceae based on a phylogenomic approach.</title>
        <authorList>
            <person name="Leclercq S."/>
            <person name="Cloeckaert A."/>
            <person name="Zygmunt M.S."/>
        </authorList>
    </citation>
    <scope>NUCLEOTIDE SEQUENCE [LARGE SCALE GENOMIC DNA]</scope>
    <source>
        <strain evidence="1 2">LMG 18957</strain>
    </source>
</reference>
<proteinExistence type="predicted"/>
<dbReference type="Proteomes" id="UP000430843">
    <property type="component" value="Unassembled WGS sequence"/>
</dbReference>
<dbReference type="AlphaFoldDB" id="A0A833CP08"/>
<keyword evidence="2" id="KW-1185">Reference proteome</keyword>
<evidence type="ECO:0000313" key="1">
    <source>
        <dbReference type="EMBL" id="KAB2666532.1"/>
    </source>
</evidence>